<dbReference type="EMBL" id="QXFT01003053">
    <property type="protein sequence ID" value="KAE9289897.1"/>
    <property type="molecule type" value="Genomic_DNA"/>
</dbReference>
<evidence type="ECO:0000313" key="2">
    <source>
        <dbReference type="EMBL" id="KAE9289897.1"/>
    </source>
</evidence>
<proteinExistence type="predicted"/>
<feature type="compositionally biased region" description="Low complexity" evidence="1">
    <location>
        <begin position="75"/>
        <end position="94"/>
    </location>
</feature>
<organism evidence="2 3">
    <name type="scientific">Phytophthora rubi</name>
    <dbReference type="NCBI Taxonomy" id="129364"/>
    <lineage>
        <taxon>Eukaryota</taxon>
        <taxon>Sar</taxon>
        <taxon>Stramenopiles</taxon>
        <taxon>Oomycota</taxon>
        <taxon>Peronosporomycetes</taxon>
        <taxon>Peronosporales</taxon>
        <taxon>Peronosporaceae</taxon>
        <taxon>Phytophthora</taxon>
    </lineage>
</organism>
<dbReference type="Proteomes" id="UP000434957">
    <property type="component" value="Unassembled WGS sequence"/>
</dbReference>
<evidence type="ECO:0000256" key="1">
    <source>
        <dbReference type="SAM" id="MobiDB-lite"/>
    </source>
</evidence>
<protein>
    <submittedName>
        <fullName evidence="2">Uncharacterized protein</fullName>
    </submittedName>
</protein>
<gene>
    <name evidence="2" type="ORF">PR003_g25431</name>
</gene>
<feature type="non-terminal residue" evidence="2">
    <location>
        <position position="115"/>
    </location>
</feature>
<comment type="caution">
    <text evidence="2">The sequence shown here is derived from an EMBL/GenBank/DDBJ whole genome shotgun (WGS) entry which is preliminary data.</text>
</comment>
<feature type="region of interest" description="Disordered" evidence="1">
    <location>
        <begin position="67"/>
        <end position="94"/>
    </location>
</feature>
<dbReference type="AlphaFoldDB" id="A0A6A4CI28"/>
<sequence length="115" mass="12666">MTDSLYLDEVAGFLRSLDDPTIPGHELLLSLDKEESLLSLQGTEIALQMLDVTPVDDLFITVEDSVDGNTDSDCTSMESESVASTSSPPVVVESIRSRDAIRRSTYRQKQKAEKD</sequence>
<keyword evidence="3" id="KW-1185">Reference proteome</keyword>
<evidence type="ECO:0000313" key="3">
    <source>
        <dbReference type="Proteomes" id="UP000434957"/>
    </source>
</evidence>
<reference evidence="2 3" key="1">
    <citation type="submission" date="2018-08" db="EMBL/GenBank/DDBJ databases">
        <title>Genomic investigation of the strawberry pathogen Phytophthora fragariae indicates pathogenicity is determined by transcriptional variation in three key races.</title>
        <authorList>
            <person name="Adams T.M."/>
            <person name="Armitage A.D."/>
            <person name="Sobczyk M.K."/>
            <person name="Bates H.J."/>
            <person name="Dunwell J.M."/>
            <person name="Nellist C.F."/>
            <person name="Harrison R.J."/>
        </authorList>
    </citation>
    <scope>NUCLEOTIDE SEQUENCE [LARGE SCALE GENOMIC DNA]</scope>
    <source>
        <strain evidence="2 3">SCRP333</strain>
    </source>
</reference>
<name>A0A6A4CI28_9STRA</name>
<accession>A0A6A4CI28</accession>